<keyword evidence="3 5" id="KW-0732">Signal</keyword>
<dbReference type="Gene3D" id="3.40.190.10">
    <property type="entry name" value="Periplasmic binding protein-like II"/>
    <property type="match status" value="2"/>
</dbReference>
<comment type="subcellular location">
    <subcellularLocation>
        <location evidence="1">Cell envelope</location>
    </subcellularLocation>
</comment>
<evidence type="ECO:0000313" key="8">
    <source>
        <dbReference type="Proteomes" id="UP001596012"/>
    </source>
</evidence>
<dbReference type="RefSeq" id="WP_386345350.1">
    <property type="nucleotide sequence ID" value="NZ_JBHSFG010000045.1"/>
</dbReference>
<keyword evidence="8" id="KW-1185">Reference proteome</keyword>
<gene>
    <name evidence="7" type="ORF">ACFPH6_25280</name>
</gene>
<evidence type="ECO:0000259" key="6">
    <source>
        <dbReference type="SMART" id="SM00062"/>
    </source>
</evidence>
<comment type="similarity">
    <text evidence="2 4">Belongs to the bacterial solute-binding protein 3 family.</text>
</comment>
<dbReference type="Proteomes" id="UP001596012">
    <property type="component" value="Unassembled WGS sequence"/>
</dbReference>
<dbReference type="EMBL" id="JBHSFG010000045">
    <property type="protein sequence ID" value="MFC4467800.1"/>
    <property type="molecule type" value="Genomic_DNA"/>
</dbReference>
<accession>A0ABV8YUI6</accession>
<reference evidence="8" key="1">
    <citation type="journal article" date="2019" name="Int. J. Syst. Evol. Microbiol.">
        <title>The Global Catalogue of Microorganisms (GCM) 10K type strain sequencing project: providing services to taxonomists for standard genome sequencing and annotation.</title>
        <authorList>
            <consortium name="The Broad Institute Genomics Platform"/>
            <consortium name="The Broad Institute Genome Sequencing Center for Infectious Disease"/>
            <person name="Wu L."/>
            <person name="Ma J."/>
        </authorList>
    </citation>
    <scope>NUCLEOTIDE SEQUENCE [LARGE SCALE GENOMIC DNA]</scope>
    <source>
        <strain evidence="8">DT43</strain>
    </source>
</reference>
<dbReference type="InterPro" id="IPR001638">
    <property type="entry name" value="Solute-binding_3/MltF_N"/>
</dbReference>
<name>A0ABV8YUI6_9ACTN</name>
<evidence type="ECO:0000256" key="2">
    <source>
        <dbReference type="ARBA" id="ARBA00010333"/>
    </source>
</evidence>
<comment type="caution">
    <text evidence="7">The sequence shown here is derived from an EMBL/GenBank/DDBJ whole genome shotgun (WGS) entry which is preliminary data.</text>
</comment>
<feature type="signal peptide" evidence="5">
    <location>
        <begin position="1"/>
        <end position="24"/>
    </location>
</feature>
<dbReference type="PROSITE" id="PS01039">
    <property type="entry name" value="SBP_BACTERIAL_3"/>
    <property type="match status" value="1"/>
</dbReference>
<dbReference type="Pfam" id="PF00497">
    <property type="entry name" value="SBP_bac_3"/>
    <property type="match status" value="1"/>
</dbReference>
<feature type="domain" description="Solute-binding protein family 3/N-terminal" evidence="6">
    <location>
        <begin position="44"/>
        <end position="264"/>
    </location>
</feature>
<evidence type="ECO:0000256" key="5">
    <source>
        <dbReference type="SAM" id="SignalP"/>
    </source>
</evidence>
<protein>
    <submittedName>
        <fullName evidence="7">Transporter substrate-binding domain-containing protein</fullName>
    </submittedName>
</protein>
<proteinExistence type="inferred from homology"/>
<evidence type="ECO:0000256" key="3">
    <source>
        <dbReference type="ARBA" id="ARBA00022729"/>
    </source>
</evidence>
<dbReference type="PANTHER" id="PTHR35936">
    <property type="entry name" value="MEMBRANE-BOUND LYTIC MUREIN TRANSGLYCOSYLASE F"/>
    <property type="match status" value="1"/>
</dbReference>
<organism evidence="7 8">
    <name type="scientific">Streptomyces xiangluensis</name>
    <dbReference type="NCBI Taxonomy" id="2665720"/>
    <lineage>
        <taxon>Bacteria</taxon>
        <taxon>Bacillati</taxon>
        <taxon>Actinomycetota</taxon>
        <taxon>Actinomycetes</taxon>
        <taxon>Kitasatosporales</taxon>
        <taxon>Streptomycetaceae</taxon>
        <taxon>Streptomyces</taxon>
    </lineage>
</organism>
<dbReference type="PANTHER" id="PTHR35936:SF19">
    <property type="entry name" value="AMINO-ACID-BINDING PROTEIN YXEM-RELATED"/>
    <property type="match status" value="1"/>
</dbReference>
<evidence type="ECO:0000256" key="1">
    <source>
        <dbReference type="ARBA" id="ARBA00004196"/>
    </source>
</evidence>
<evidence type="ECO:0000256" key="4">
    <source>
        <dbReference type="RuleBase" id="RU003744"/>
    </source>
</evidence>
<dbReference type="InterPro" id="IPR018313">
    <property type="entry name" value="SBP_3_CS"/>
</dbReference>
<dbReference type="SMART" id="SM00062">
    <property type="entry name" value="PBPb"/>
    <property type="match status" value="1"/>
</dbReference>
<sequence>MIITPTSSRRRRLAALLVSGTVLTAGCSASSSTNTLDTARSKGTLRVALTEANPPWNFLDDNKPAGYDVDVAHELAERLGIDKVEFIGSDFGSFIGGVQANRFDIVISGQTITDERKKQVDFSRPYEVNGVSVFVGEDNTSLTGLPSLRGKRIAVTEGTTQADYARTKIPGAQIKTYKNATLALTDLGRGRADAALVSKFQGAYLADRNNLPVKASGALLETEVNGMTFRKGQKDFKQKVDKALDEMIDDGTLSAISRRWLGGLDMAEELRDLPADQAG</sequence>
<dbReference type="SUPFAM" id="SSF53850">
    <property type="entry name" value="Periplasmic binding protein-like II"/>
    <property type="match status" value="1"/>
</dbReference>
<evidence type="ECO:0000313" key="7">
    <source>
        <dbReference type="EMBL" id="MFC4467800.1"/>
    </source>
</evidence>
<feature type="chain" id="PRO_5046674004" evidence="5">
    <location>
        <begin position="25"/>
        <end position="279"/>
    </location>
</feature>